<dbReference type="AlphaFoldDB" id="A0A3D3TPK3"/>
<proteinExistence type="predicted"/>
<keyword evidence="3" id="KW-0408">Iron</keyword>
<dbReference type="InterPro" id="IPR039650">
    <property type="entry name" value="HdrA-like"/>
</dbReference>
<evidence type="ECO:0000256" key="3">
    <source>
        <dbReference type="ARBA" id="ARBA00023004"/>
    </source>
</evidence>
<evidence type="ECO:0000313" key="6">
    <source>
        <dbReference type="Proteomes" id="UP000264215"/>
    </source>
</evidence>
<reference evidence="5 6" key="1">
    <citation type="journal article" date="2018" name="Nat. Biotechnol.">
        <title>A standardized bacterial taxonomy based on genome phylogeny substantially revises the tree of life.</title>
        <authorList>
            <person name="Parks D.H."/>
            <person name="Chuvochina M."/>
            <person name="Waite D.W."/>
            <person name="Rinke C."/>
            <person name="Skarshewski A."/>
            <person name="Chaumeil P.A."/>
            <person name="Hugenholtz P."/>
        </authorList>
    </citation>
    <scope>NUCLEOTIDE SEQUENCE [LARGE SCALE GENOMIC DNA]</scope>
    <source>
        <strain evidence="5">UBA9905</strain>
    </source>
</reference>
<dbReference type="GO" id="GO:0046872">
    <property type="term" value="F:metal ion binding"/>
    <property type="evidence" value="ECO:0007669"/>
    <property type="project" value="UniProtKB-KW"/>
</dbReference>
<evidence type="ECO:0000256" key="4">
    <source>
        <dbReference type="ARBA" id="ARBA00023014"/>
    </source>
</evidence>
<dbReference type="PANTHER" id="PTHR43498:SF1">
    <property type="entry name" value="COB--COM HETERODISULFIDE REDUCTASE IRON-SULFUR SUBUNIT A"/>
    <property type="match status" value="1"/>
</dbReference>
<dbReference type="GO" id="GO:0051536">
    <property type="term" value="F:iron-sulfur cluster binding"/>
    <property type="evidence" value="ECO:0007669"/>
    <property type="project" value="UniProtKB-KW"/>
</dbReference>
<feature type="non-terminal residue" evidence="5">
    <location>
        <position position="107"/>
    </location>
</feature>
<dbReference type="GO" id="GO:0016491">
    <property type="term" value="F:oxidoreductase activity"/>
    <property type="evidence" value="ECO:0007669"/>
    <property type="project" value="UniProtKB-KW"/>
</dbReference>
<sequence>MECDCYEQIDQLVAFSRKYVRGFEKSRIEKIADDIGIRESRRLKGLYVFTGEDVRSHRKFYDGVVKATYGIDIHSLETQKISPEVRGSVPFYSDYYEIPLRALISCD</sequence>
<comment type="caution">
    <text evidence="5">The sequence shown here is derived from an EMBL/GenBank/DDBJ whole genome shotgun (WGS) entry which is preliminary data.</text>
</comment>
<evidence type="ECO:0000313" key="5">
    <source>
        <dbReference type="EMBL" id="HCO70547.1"/>
    </source>
</evidence>
<dbReference type="PANTHER" id="PTHR43498">
    <property type="entry name" value="FERREDOXIN:COB-COM HETERODISULFIDE REDUCTASE SUBUNIT A"/>
    <property type="match status" value="1"/>
</dbReference>
<protein>
    <submittedName>
        <fullName evidence="5">FAD-dependent oxidoreductase</fullName>
    </submittedName>
</protein>
<name>A0A3D3TPK3_9BACT</name>
<accession>A0A3D3TPK3</accession>
<keyword evidence="4" id="KW-0411">Iron-sulfur</keyword>
<keyword evidence="1" id="KW-0479">Metal-binding</keyword>
<evidence type="ECO:0000256" key="2">
    <source>
        <dbReference type="ARBA" id="ARBA00023002"/>
    </source>
</evidence>
<dbReference type="EMBL" id="DQBS01000182">
    <property type="protein sequence ID" value="HCO70547.1"/>
    <property type="molecule type" value="Genomic_DNA"/>
</dbReference>
<dbReference type="Pfam" id="PF12831">
    <property type="entry name" value="FAD_oxidored"/>
    <property type="match status" value="1"/>
</dbReference>
<keyword evidence="2" id="KW-0560">Oxidoreductase</keyword>
<organism evidence="5 6">
    <name type="scientific">Mesotoga infera</name>
    <dbReference type="NCBI Taxonomy" id="1236046"/>
    <lineage>
        <taxon>Bacteria</taxon>
        <taxon>Thermotogati</taxon>
        <taxon>Thermotogota</taxon>
        <taxon>Thermotogae</taxon>
        <taxon>Kosmotogales</taxon>
        <taxon>Kosmotogaceae</taxon>
        <taxon>Mesotoga</taxon>
    </lineage>
</organism>
<gene>
    <name evidence="5" type="ORF">DIT26_08270</name>
</gene>
<dbReference type="Proteomes" id="UP000264215">
    <property type="component" value="Unassembled WGS sequence"/>
</dbReference>
<evidence type="ECO:0000256" key="1">
    <source>
        <dbReference type="ARBA" id="ARBA00022723"/>
    </source>
</evidence>